<evidence type="ECO:0000256" key="1">
    <source>
        <dbReference type="ARBA" id="ARBA00007626"/>
    </source>
</evidence>
<dbReference type="Proteomes" id="UP000694251">
    <property type="component" value="Chromosome 11"/>
</dbReference>
<dbReference type="PROSITE" id="PS51375">
    <property type="entry name" value="PPR"/>
    <property type="match status" value="4"/>
</dbReference>
<sequence>MFLSKIMGTSARSSITFRYFPTLLPYLPRKLPETKIVELFIQNPEDWKISRKDRAVRMLDDPDLIRIMNIPNWNSDTERALMWYEKRVDHQFVCSVLEIGVNINVKIEFFKWAAKVRHFNHDISTYVTLIRCLEEARLYGEIHATMEEVIRSPYVGFSPAVLFEFVKVFGRAKKMNEALSFFYKAKEHKCRPTSSTYNSVILMLMKEGLHEKVHEVYAEMCNERGCFPDMVTYSAVISSYEKLGRDDSAVSLFEEMKDNSLQPTEKIYTTLFGIYFKEGKVEKALHLFQEMKRVGCFPTVYTYMELIKGLCNAGWVEEAYGLYKDMLRDGLTPDVVFLIYLMNMLGKAGRVKDLRNVFNEMGMCSRINELEQSIHDLRAEMNAEGTPPSASESVDEPKRPVVSTFKAFTHKFF</sequence>
<dbReference type="PANTHER" id="PTHR47447:SF17">
    <property type="entry name" value="OS12G0638900 PROTEIN"/>
    <property type="match status" value="1"/>
</dbReference>
<comment type="similarity">
    <text evidence="1">Belongs to the PPR family. P subfamily.</text>
</comment>
<proteinExistence type="inferred from homology"/>
<protein>
    <submittedName>
        <fullName evidence="4">Tetratricopeptide-like helical domain superfamily</fullName>
    </submittedName>
</protein>
<dbReference type="Pfam" id="PF13041">
    <property type="entry name" value="PPR_2"/>
    <property type="match status" value="2"/>
</dbReference>
<name>A0A8T1ZC79_ARASU</name>
<feature type="repeat" description="PPR" evidence="3">
    <location>
        <begin position="299"/>
        <end position="333"/>
    </location>
</feature>
<accession>A0A8T1ZC79</accession>
<feature type="repeat" description="PPR" evidence="3">
    <location>
        <begin position="264"/>
        <end position="298"/>
    </location>
</feature>
<dbReference type="NCBIfam" id="TIGR00756">
    <property type="entry name" value="PPR"/>
    <property type="match status" value="4"/>
</dbReference>
<feature type="repeat" description="PPR" evidence="3">
    <location>
        <begin position="193"/>
        <end position="228"/>
    </location>
</feature>
<evidence type="ECO:0000256" key="3">
    <source>
        <dbReference type="PROSITE-ProRule" id="PRU00708"/>
    </source>
</evidence>
<dbReference type="EMBL" id="JAEFBJ010000011">
    <property type="protein sequence ID" value="KAG7556669.1"/>
    <property type="molecule type" value="Genomic_DNA"/>
</dbReference>
<evidence type="ECO:0000313" key="5">
    <source>
        <dbReference type="Proteomes" id="UP000694251"/>
    </source>
</evidence>
<dbReference type="AlphaFoldDB" id="A0A8T1ZC79"/>
<evidence type="ECO:0000313" key="4">
    <source>
        <dbReference type="EMBL" id="KAG7556669.1"/>
    </source>
</evidence>
<keyword evidence="2" id="KW-0677">Repeat</keyword>
<evidence type="ECO:0000256" key="2">
    <source>
        <dbReference type="ARBA" id="ARBA00022737"/>
    </source>
</evidence>
<feature type="repeat" description="PPR" evidence="3">
    <location>
        <begin position="229"/>
        <end position="263"/>
    </location>
</feature>
<reference evidence="4 5" key="1">
    <citation type="submission" date="2020-12" db="EMBL/GenBank/DDBJ databases">
        <title>Concerted genomic and epigenomic changes stabilize Arabidopsis allopolyploids.</title>
        <authorList>
            <person name="Chen Z."/>
        </authorList>
    </citation>
    <scope>NUCLEOTIDE SEQUENCE [LARGE SCALE GENOMIC DNA]</scope>
    <source>
        <strain evidence="4">As9502</strain>
        <tissue evidence="4">Leaf</tissue>
    </source>
</reference>
<dbReference type="InterPro" id="IPR002885">
    <property type="entry name" value="PPR_rpt"/>
</dbReference>
<keyword evidence="5" id="KW-1185">Reference proteome</keyword>
<dbReference type="PANTHER" id="PTHR47447">
    <property type="entry name" value="OS03G0856100 PROTEIN"/>
    <property type="match status" value="1"/>
</dbReference>
<dbReference type="OrthoDB" id="1935468at2759"/>
<comment type="caution">
    <text evidence="4">The sequence shown here is derived from an EMBL/GenBank/DDBJ whole genome shotgun (WGS) entry which is preliminary data.</text>
</comment>
<gene>
    <name evidence="4" type="ORF">ISN44_As11g026700</name>
</gene>
<organism evidence="4 5">
    <name type="scientific">Arabidopsis suecica</name>
    <name type="common">Swedish thale-cress</name>
    <name type="synonym">Cardaminopsis suecica</name>
    <dbReference type="NCBI Taxonomy" id="45249"/>
    <lineage>
        <taxon>Eukaryota</taxon>
        <taxon>Viridiplantae</taxon>
        <taxon>Streptophyta</taxon>
        <taxon>Embryophyta</taxon>
        <taxon>Tracheophyta</taxon>
        <taxon>Spermatophyta</taxon>
        <taxon>Magnoliopsida</taxon>
        <taxon>eudicotyledons</taxon>
        <taxon>Gunneridae</taxon>
        <taxon>Pentapetalae</taxon>
        <taxon>rosids</taxon>
        <taxon>malvids</taxon>
        <taxon>Brassicales</taxon>
        <taxon>Brassicaceae</taxon>
        <taxon>Camelineae</taxon>
        <taxon>Arabidopsis</taxon>
    </lineage>
</organism>